<gene>
    <name evidence="3" type="ORF">COCON_G00235890</name>
</gene>
<dbReference type="InterPro" id="IPR003597">
    <property type="entry name" value="Ig_C1-set"/>
</dbReference>
<dbReference type="InterPro" id="IPR013783">
    <property type="entry name" value="Ig-like_fold"/>
</dbReference>
<organism evidence="3 4">
    <name type="scientific">Conger conger</name>
    <name type="common">Conger eel</name>
    <name type="synonym">Muraena conger</name>
    <dbReference type="NCBI Taxonomy" id="82655"/>
    <lineage>
        <taxon>Eukaryota</taxon>
        <taxon>Metazoa</taxon>
        <taxon>Chordata</taxon>
        <taxon>Craniata</taxon>
        <taxon>Vertebrata</taxon>
        <taxon>Euteleostomi</taxon>
        <taxon>Actinopterygii</taxon>
        <taxon>Neopterygii</taxon>
        <taxon>Teleostei</taxon>
        <taxon>Anguilliformes</taxon>
        <taxon>Congridae</taxon>
        <taxon>Conger</taxon>
    </lineage>
</organism>
<protein>
    <recommendedName>
        <fullName evidence="2">Ig-like domain-containing protein</fullName>
    </recommendedName>
</protein>
<feature type="domain" description="Ig-like" evidence="2">
    <location>
        <begin position="401"/>
        <end position="449"/>
    </location>
</feature>
<dbReference type="CDD" id="cd00098">
    <property type="entry name" value="IgC1"/>
    <property type="match status" value="2"/>
</dbReference>
<dbReference type="AlphaFoldDB" id="A0A9Q1HL62"/>
<dbReference type="Gene3D" id="2.60.40.10">
    <property type="entry name" value="Immunoglobulins"/>
    <property type="match status" value="3"/>
</dbReference>
<keyword evidence="1" id="KW-0393">Immunoglobulin domain</keyword>
<reference evidence="3" key="1">
    <citation type="journal article" date="2023" name="Science">
        <title>Genome structures resolve the early diversification of teleost fishes.</title>
        <authorList>
            <person name="Parey E."/>
            <person name="Louis A."/>
            <person name="Montfort J."/>
            <person name="Bouchez O."/>
            <person name="Roques C."/>
            <person name="Iampietro C."/>
            <person name="Lluch J."/>
            <person name="Castinel A."/>
            <person name="Donnadieu C."/>
            <person name="Desvignes T."/>
            <person name="Floi Bucao C."/>
            <person name="Jouanno E."/>
            <person name="Wen M."/>
            <person name="Mejri S."/>
            <person name="Dirks R."/>
            <person name="Jansen H."/>
            <person name="Henkel C."/>
            <person name="Chen W.J."/>
            <person name="Zahm M."/>
            <person name="Cabau C."/>
            <person name="Klopp C."/>
            <person name="Thompson A.W."/>
            <person name="Robinson-Rechavi M."/>
            <person name="Braasch I."/>
            <person name="Lecointre G."/>
            <person name="Bobe J."/>
            <person name="Postlethwait J.H."/>
            <person name="Berthelot C."/>
            <person name="Roest Crollius H."/>
            <person name="Guiguen Y."/>
        </authorList>
    </citation>
    <scope>NUCLEOTIDE SEQUENCE</scope>
    <source>
        <strain evidence="3">Concon-B</strain>
    </source>
</reference>
<dbReference type="Proteomes" id="UP001152803">
    <property type="component" value="Unassembled WGS sequence"/>
</dbReference>
<accession>A0A9Q1HL62</accession>
<keyword evidence="4" id="KW-1185">Reference proteome</keyword>
<dbReference type="InterPro" id="IPR050380">
    <property type="entry name" value="Immune_Resp_Modulators"/>
</dbReference>
<dbReference type="SMART" id="SM00407">
    <property type="entry name" value="IGc1"/>
    <property type="match status" value="2"/>
</dbReference>
<proteinExistence type="predicted"/>
<dbReference type="PROSITE" id="PS50835">
    <property type="entry name" value="IG_LIKE"/>
    <property type="match status" value="3"/>
</dbReference>
<dbReference type="SUPFAM" id="SSF48726">
    <property type="entry name" value="Immunoglobulin"/>
    <property type="match status" value="3"/>
</dbReference>
<feature type="domain" description="Ig-like" evidence="2">
    <location>
        <begin position="200"/>
        <end position="292"/>
    </location>
</feature>
<evidence type="ECO:0000256" key="1">
    <source>
        <dbReference type="ARBA" id="ARBA00023319"/>
    </source>
</evidence>
<feature type="non-terminal residue" evidence="3">
    <location>
        <position position="449"/>
    </location>
</feature>
<comment type="caution">
    <text evidence="3">The sequence shown here is derived from an EMBL/GenBank/DDBJ whole genome shotgun (WGS) entry which is preliminary data.</text>
</comment>
<dbReference type="EMBL" id="JAFJMO010001204">
    <property type="protein sequence ID" value="KAJ8245169.1"/>
    <property type="molecule type" value="Genomic_DNA"/>
</dbReference>
<dbReference type="Pfam" id="PF07654">
    <property type="entry name" value="C1-set"/>
    <property type="match status" value="3"/>
</dbReference>
<evidence type="ECO:0000313" key="3">
    <source>
        <dbReference type="EMBL" id="KAJ8245169.1"/>
    </source>
</evidence>
<name>A0A9Q1HL62_CONCO</name>
<dbReference type="PANTHER" id="PTHR23411">
    <property type="entry name" value="TAPASIN"/>
    <property type="match status" value="1"/>
</dbReference>
<dbReference type="OrthoDB" id="9945861at2759"/>
<dbReference type="InterPro" id="IPR007110">
    <property type="entry name" value="Ig-like_dom"/>
</dbReference>
<evidence type="ECO:0000313" key="4">
    <source>
        <dbReference type="Proteomes" id="UP001152803"/>
    </source>
</evidence>
<dbReference type="InterPro" id="IPR036179">
    <property type="entry name" value="Ig-like_dom_sf"/>
</dbReference>
<sequence length="449" mass="51422">MTLYYQFSSDPAQAQRVTLVCSLTGFYPKEITVEWKEDNMRFEGSPAVWNMQGEDKKFNQTSQVEVNLEKWLSGSLYTCKVTQNTKSQELNTSFCRTHPISSPSLKLNIDESSGAFTATCEVFASYKSKVFWVLDKSESESADYRELKDSENRIQGSEHSRTFTKDEWKSMKSIACEVRNKCFSPVRKTFQITAQEPIFPSMTLYYQISSDPAQAQRVTLVCSLTGFYPKEITVEWKEDNMRFEGSPAVWNMQGEDKKFNQTSQVEVNLEKWLSGSLYTCKVTQNTKSQELSTSFCRTHPISSPSLKLNIDESSGAFTATCEVFASYKSKVFWVLDKSESESADYRELKDSENRIQGSVHSRTFTKDEWKSMKSIACEVRNKCFSPVRKTFPITAQEPLFPSMTLYYQLSSDPAQAQRVTLVCSLTGFYPKEITVEWKEDNMRFEGSPA</sequence>
<evidence type="ECO:0000259" key="2">
    <source>
        <dbReference type="PROSITE" id="PS50835"/>
    </source>
</evidence>
<feature type="domain" description="Ig-like" evidence="2">
    <location>
        <begin position="1"/>
        <end position="91"/>
    </location>
</feature>